<evidence type="ECO:0000259" key="4">
    <source>
        <dbReference type="PROSITE" id="PS01124"/>
    </source>
</evidence>
<gene>
    <name evidence="5" type="ORF">CES85_4965</name>
</gene>
<evidence type="ECO:0000313" key="5">
    <source>
        <dbReference type="EMBL" id="ASV84173.1"/>
    </source>
</evidence>
<dbReference type="GO" id="GO:0043565">
    <property type="term" value="F:sequence-specific DNA binding"/>
    <property type="evidence" value="ECO:0007669"/>
    <property type="project" value="InterPro"/>
</dbReference>
<dbReference type="PROSITE" id="PS01124">
    <property type="entry name" value="HTH_ARAC_FAMILY_2"/>
    <property type="match status" value="1"/>
</dbReference>
<name>A0A248UBK5_9HYPH</name>
<dbReference type="InterPro" id="IPR009057">
    <property type="entry name" value="Homeodomain-like_sf"/>
</dbReference>
<dbReference type="SMART" id="SM00342">
    <property type="entry name" value="HTH_ARAC"/>
    <property type="match status" value="1"/>
</dbReference>
<keyword evidence="2" id="KW-0238">DNA-binding</keyword>
<dbReference type="PANTHER" id="PTHR46796">
    <property type="entry name" value="HTH-TYPE TRANSCRIPTIONAL ACTIVATOR RHAS-RELATED"/>
    <property type="match status" value="1"/>
</dbReference>
<dbReference type="EMBL" id="CP022603">
    <property type="protein sequence ID" value="ASV84173.1"/>
    <property type="molecule type" value="Genomic_DNA"/>
</dbReference>
<dbReference type="KEGG" id="och:CES85_4965"/>
<keyword evidence="3" id="KW-0804">Transcription</keyword>
<dbReference type="Proteomes" id="UP000215256">
    <property type="component" value="Chromosome 2"/>
</dbReference>
<dbReference type="InterPro" id="IPR018060">
    <property type="entry name" value="HTH_AraC"/>
</dbReference>
<dbReference type="InterPro" id="IPR050204">
    <property type="entry name" value="AraC_XylS_family_regulators"/>
</dbReference>
<organism evidence="5 6">
    <name type="scientific">Ochrobactrum quorumnocens</name>
    <dbReference type="NCBI Taxonomy" id="271865"/>
    <lineage>
        <taxon>Bacteria</taxon>
        <taxon>Pseudomonadati</taxon>
        <taxon>Pseudomonadota</taxon>
        <taxon>Alphaproteobacteria</taxon>
        <taxon>Hyphomicrobiales</taxon>
        <taxon>Brucellaceae</taxon>
        <taxon>Brucella/Ochrobactrum group</taxon>
        <taxon>Ochrobactrum</taxon>
    </lineage>
</organism>
<dbReference type="Gene3D" id="1.10.10.60">
    <property type="entry name" value="Homeodomain-like"/>
    <property type="match status" value="2"/>
</dbReference>
<dbReference type="RefSeq" id="WP_157743410.1">
    <property type="nucleotide sequence ID" value="NZ_CP022603.1"/>
</dbReference>
<dbReference type="GO" id="GO:0003700">
    <property type="term" value="F:DNA-binding transcription factor activity"/>
    <property type="evidence" value="ECO:0007669"/>
    <property type="project" value="InterPro"/>
</dbReference>
<protein>
    <submittedName>
        <fullName evidence="5">Helix-turn-helix domain protein</fullName>
    </submittedName>
</protein>
<dbReference type="Pfam" id="PF12833">
    <property type="entry name" value="HTH_18"/>
    <property type="match status" value="1"/>
</dbReference>
<evidence type="ECO:0000313" key="6">
    <source>
        <dbReference type="Proteomes" id="UP000215256"/>
    </source>
</evidence>
<dbReference type="SUPFAM" id="SSF46689">
    <property type="entry name" value="Homeodomain-like"/>
    <property type="match status" value="2"/>
</dbReference>
<dbReference type="PANTHER" id="PTHR46796:SF6">
    <property type="entry name" value="ARAC SUBFAMILY"/>
    <property type="match status" value="1"/>
</dbReference>
<sequence length="280" mass="31407">MNSSWKYVIKDRWGSVRPTENGTVMRVVSGPDGTDFSSSDYMALVTIIPVDKELAIESDRFISVRDLAGSFRLASSGIHYRSRWNGNCNAIGSAMPPERLRTIAGETFDDENFNFCVPKIGIIDKKILLLSKLLIEENSQPYPSTMALEALQILFWVHLLRQYSTLKSPPFAKHKGGLSPRTLKTVLSYVRDNLSDVTIIKMAEAAGLSGSHFLRSFQLATGQSPHQFVIQCRLERAVQLIRENQLQLNEVAKACGFSSHSHMTVLVKKHWGVTPKQLRD</sequence>
<proteinExistence type="predicted"/>
<dbReference type="OrthoDB" id="110167at2"/>
<accession>A0A248UBK5</accession>
<reference evidence="5 6" key="1">
    <citation type="submission" date="2017-07" db="EMBL/GenBank/DDBJ databases">
        <title>Phylogenetic study on the rhizospheric bacterium Ochrobactrum sp. A44.</title>
        <authorList>
            <person name="Krzyzanowska D.M."/>
            <person name="Ossowicki A."/>
            <person name="Rajewska M."/>
            <person name="Maciag T."/>
            <person name="Kaczynski Z."/>
            <person name="Czerwicka M."/>
            <person name="Jafra S."/>
        </authorList>
    </citation>
    <scope>NUCLEOTIDE SEQUENCE [LARGE SCALE GENOMIC DNA]</scope>
    <source>
        <strain evidence="5 6">A44</strain>
    </source>
</reference>
<dbReference type="AlphaFoldDB" id="A0A248UBK5"/>
<feature type="domain" description="HTH araC/xylS-type" evidence="4">
    <location>
        <begin position="184"/>
        <end position="280"/>
    </location>
</feature>
<evidence type="ECO:0000256" key="2">
    <source>
        <dbReference type="ARBA" id="ARBA00023125"/>
    </source>
</evidence>
<evidence type="ECO:0000256" key="3">
    <source>
        <dbReference type="ARBA" id="ARBA00023163"/>
    </source>
</evidence>
<keyword evidence="1" id="KW-0805">Transcription regulation</keyword>
<evidence type="ECO:0000256" key="1">
    <source>
        <dbReference type="ARBA" id="ARBA00023015"/>
    </source>
</evidence>